<evidence type="ECO:0000256" key="1">
    <source>
        <dbReference type="SAM" id="MobiDB-lite"/>
    </source>
</evidence>
<evidence type="ECO:0000313" key="4">
    <source>
        <dbReference type="Proteomes" id="UP000287033"/>
    </source>
</evidence>
<keyword evidence="4" id="KW-1185">Reference proteome</keyword>
<feature type="region of interest" description="Disordered" evidence="1">
    <location>
        <begin position="1258"/>
        <end position="1279"/>
    </location>
</feature>
<dbReference type="Pfam" id="PF12877">
    <property type="entry name" value="KIAA1549"/>
    <property type="match status" value="1"/>
</dbReference>
<gene>
    <name evidence="3" type="ORF">chiPu_0005611</name>
</gene>
<feature type="region of interest" description="Disordered" evidence="1">
    <location>
        <begin position="220"/>
        <end position="244"/>
    </location>
</feature>
<feature type="compositionally biased region" description="Polar residues" evidence="1">
    <location>
        <begin position="303"/>
        <end position="322"/>
    </location>
</feature>
<dbReference type="EMBL" id="BEZZ01000154">
    <property type="protein sequence ID" value="GCC27188.1"/>
    <property type="molecule type" value="Genomic_DNA"/>
</dbReference>
<feature type="compositionally biased region" description="Polar residues" evidence="1">
    <location>
        <begin position="897"/>
        <end position="922"/>
    </location>
</feature>
<dbReference type="InterPro" id="IPR024606">
    <property type="entry name" value="KIAA1549"/>
</dbReference>
<dbReference type="OMA" id="RYPQGSP"/>
<feature type="region of interest" description="Disordered" evidence="1">
    <location>
        <begin position="895"/>
        <end position="943"/>
    </location>
</feature>
<evidence type="ECO:0000313" key="3">
    <source>
        <dbReference type="EMBL" id="GCC27188.1"/>
    </source>
</evidence>
<feature type="compositionally biased region" description="Low complexity" evidence="1">
    <location>
        <begin position="222"/>
        <end position="231"/>
    </location>
</feature>
<keyword evidence="2" id="KW-0472">Membrane</keyword>
<accession>A0A401S9V8</accession>
<feature type="compositionally biased region" description="Polar residues" evidence="1">
    <location>
        <begin position="1137"/>
        <end position="1146"/>
    </location>
</feature>
<dbReference type="PANTHER" id="PTHR21590:SF3">
    <property type="entry name" value="UPF0606 PROTEIN KIAA1549L"/>
    <property type="match status" value="1"/>
</dbReference>
<keyword evidence="2" id="KW-1133">Transmembrane helix</keyword>
<keyword evidence="2" id="KW-0812">Transmembrane</keyword>
<feature type="transmembrane region" description="Helical" evidence="2">
    <location>
        <begin position="783"/>
        <end position="807"/>
    </location>
</feature>
<feature type="transmembrane region" description="Helical" evidence="2">
    <location>
        <begin position="58"/>
        <end position="81"/>
    </location>
</feature>
<comment type="caution">
    <text evidence="3">The sequence shown here is derived from an EMBL/GenBank/DDBJ whole genome shotgun (WGS) entry which is preliminary data.</text>
</comment>
<dbReference type="STRING" id="137246.A0A401S9V8"/>
<organism evidence="3 4">
    <name type="scientific">Chiloscyllium punctatum</name>
    <name type="common">Brownbanded bambooshark</name>
    <name type="synonym">Hemiscyllium punctatum</name>
    <dbReference type="NCBI Taxonomy" id="137246"/>
    <lineage>
        <taxon>Eukaryota</taxon>
        <taxon>Metazoa</taxon>
        <taxon>Chordata</taxon>
        <taxon>Craniata</taxon>
        <taxon>Vertebrata</taxon>
        <taxon>Chondrichthyes</taxon>
        <taxon>Elasmobranchii</taxon>
        <taxon>Galeomorphii</taxon>
        <taxon>Galeoidea</taxon>
        <taxon>Orectolobiformes</taxon>
        <taxon>Hemiscylliidae</taxon>
        <taxon>Chiloscyllium</taxon>
    </lineage>
</organism>
<dbReference type="PANTHER" id="PTHR21590">
    <property type="entry name" value="SEA DOMAIN-CONTAINING PROTEIN"/>
    <property type="match status" value="1"/>
</dbReference>
<feature type="compositionally biased region" description="Polar residues" evidence="1">
    <location>
        <begin position="1051"/>
        <end position="1079"/>
    </location>
</feature>
<feature type="region of interest" description="Disordered" evidence="1">
    <location>
        <begin position="1364"/>
        <end position="1409"/>
    </location>
</feature>
<protein>
    <submittedName>
        <fullName evidence="3">Uncharacterized protein</fullName>
    </submittedName>
</protein>
<feature type="region of interest" description="Disordered" evidence="1">
    <location>
        <begin position="1048"/>
        <end position="1147"/>
    </location>
</feature>
<dbReference type="OrthoDB" id="9939624at2759"/>
<feature type="compositionally biased region" description="Low complexity" evidence="1">
    <location>
        <begin position="1386"/>
        <end position="1400"/>
    </location>
</feature>
<feature type="region of interest" description="Disordered" evidence="1">
    <location>
        <begin position="303"/>
        <end position="361"/>
    </location>
</feature>
<dbReference type="Proteomes" id="UP000287033">
    <property type="component" value="Unassembled WGS sequence"/>
</dbReference>
<evidence type="ECO:0000256" key="2">
    <source>
        <dbReference type="SAM" id="Phobius"/>
    </source>
</evidence>
<sequence length="1440" mass="157725">MLTFVRMLVAVGDLDRGLAPGFYLLLVAMFLGNTGDWRSSAETSVEVPGGARLQLCPSLLNVGMAARCIGLYMLLLLLLFVPGSASNGPGMIYQLLDLSAQLSPPVQRPLETSHLTPVWPWTSRTLHQRTLSSYLRSSSRTKASVTESVEETVTIKSNPLMFQVVTTPQMNRNTAMDATTSRATLTPQLSLHSETYKTWRTSESLMSSPPNGGMVVIQRPKASSASPLASSDDMKATPLNPSPPATVHDALRTLIDSDSEVAETTPVTVHLWSTPSTANFTETANTVNQSTASNVTFQTALKTGHPSTVNSTTLTPSPQRPVSSRAAVPSVPNETVVPPPERSDPSMPQTTVSTEPGGWTNPHPETGKISMVPSLTLTAALTSITTTALVPKDTQASTTHVTTAAKGTAGTPGSLPMLPTLTCKLSDQLWVRTVATVTSRKVRPDMMLKQNVTRGLTQALKRAFFTNDVQAQIESLERRNKVFIGFYAVTGNEVYIPSAVTEAITMYGIENFMRDMQQHVPDLQSVLISASSWAPPPARWFQLKTVLQFVSTTDIVKFCSFVQTMETRLRRAFEEAASRANLKSYFTVQILNTSVADGSTAVTMVYAVRNESTLLNGTTSSSLLHHLTAAELGYYLAYPPLILAEPLEYENLDTSLATEKSWVVTVILGVDNSSLGEQYQRFASLMEQRLANLFVAAQQQGRRFKRASTIGIYTVQLVSIKRLPGPKNPAELTYYALENGGALLGTTAAKILNTVDSQTMALELGYRVQLQAEPVVKSPPNNLWIIAAVLAPVGVVTIIIIIISAVLCRKNKGEFKSETMSNLHQRAKPVQGFDYAKQHIGQHGGEDEVTITQETVVLPLPGRDALISQERESSQDGVNIKSLKTIDIRRRLHSEQDSVISEQSGNLDSDTGTPQKATAQQKITKEGTRKKNAPVSDEEESATLFEHVSKTSDDPFDTSSGSVQLLSIKPLSAHPGYPVSERSPEAVAVAVNGEVNKALKQKSDIEHYRNKLRLKAKRKGYYDFPEVENNQVMMEKQRKMYEKGQMEAETQVPSTFTESRNRQSQTKNAVYRSRQSLNSPGPGGTEMDLLVRRERSRRGIRNSGYDTEPELTEETNVDRIAESQTATRARQAKGHSESSTLSSQPSIDEVRQHMHQLLEEAFSLASAGRVAHGRHQLHYTTGQPLPYTELVTSAPGTMSRSRAGLQWVPACGQDLCQYSLPRPAYRYSQLPEMSVGSPPPVPPRNAPVAVTSLRRWTSENNNNTRTVESHSADQSQHEASYVPVSRSTVAAEQPITNYSGSSVPAVYAIPANRPGFPNYFIPSPSPYRNHAWTPYMGDGEAQAQWAENVTLPGYVEAFSHARYPHSSPHRQYSQTQPSNPPRCIEQAQTPSTAASQQSLTENESSETSYTNISTAALVKAIREEVAKLAKKQTGMFEFQV</sequence>
<name>A0A401S9V8_CHIPU</name>
<proteinExistence type="predicted"/>
<reference evidence="3 4" key="1">
    <citation type="journal article" date="2018" name="Nat. Ecol. Evol.">
        <title>Shark genomes provide insights into elasmobranch evolution and the origin of vertebrates.</title>
        <authorList>
            <person name="Hara Y"/>
            <person name="Yamaguchi K"/>
            <person name="Onimaru K"/>
            <person name="Kadota M"/>
            <person name="Koyanagi M"/>
            <person name="Keeley SD"/>
            <person name="Tatsumi K"/>
            <person name="Tanaka K"/>
            <person name="Motone F"/>
            <person name="Kageyama Y"/>
            <person name="Nozu R"/>
            <person name="Adachi N"/>
            <person name="Nishimura O"/>
            <person name="Nakagawa R"/>
            <person name="Tanegashima C"/>
            <person name="Kiyatake I"/>
            <person name="Matsumoto R"/>
            <person name="Murakumo K"/>
            <person name="Nishida K"/>
            <person name="Terakita A"/>
            <person name="Kuratani S"/>
            <person name="Sato K"/>
            <person name="Hyodo S Kuraku.S."/>
        </authorList>
    </citation>
    <scope>NUCLEOTIDE SEQUENCE [LARGE SCALE GENOMIC DNA]</scope>
</reference>